<dbReference type="GO" id="GO:0005524">
    <property type="term" value="F:ATP binding"/>
    <property type="evidence" value="ECO:0007669"/>
    <property type="project" value="UniProtKB-UniRule"/>
</dbReference>
<evidence type="ECO:0000313" key="9">
    <source>
        <dbReference type="EMBL" id="SEI46881.1"/>
    </source>
</evidence>
<accession>A0A1H6QT58</accession>
<keyword evidence="5 8" id="KW-0406">Ion transport</keyword>
<proteinExistence type="inferred from homology"/>
<sequence length="193" mass="21535">MSLEQVADDITDEARARADEIRAEAEERAAEIISEADVDAEEINDSRAAEVDRQIEQQREQALSSAKLEAKQQRLEARRDVLGDVYDAIEDALIALPDDKREELTRSLLDAAAEEFDDGADVSVYGRADDEQLITSILSEYDGFSYGGPRECLGGVVVESETSRVRVNNTFDSILDSVWDEHLKELSAHLFEQ</sequence>
<keyword evidence="4 8" id="KW-0375">Hydrogen ion transport</keyword>
<dbReference type="PANTHER" id="PTHR45715">
    <property type="entry name" value="ATPASE H+-TRANSPORTING V1 SUBUNIT E1A-RELATED"/>
    <property type="match status" value="1"/>
</dbReference>
<keyword evidence="2 8" id="KW-0813">Transport</keyword>
<dbReference type="Pfam" id="PF01991">
    <property type="entry name" value="vATP-synt_E"/>
    <property type="match status" value="1"/>
</dbReference>
<keyword evidence="7 8" id="KW-0066">ATP synthesis</keyword>
<evidence type="ECO:0000256" key="5">
    <source>
        <dbReference type="ARBA" id="ARBA00023065"/>
    </source>
</evidence>
<dbReference type="HAMAP" id="MF_00311">
    <property type="entry name" value="ATP_synth_E_arch"/>
    <property type="match status" value="1"/>
</dbReference>
<accession>A0A2H4Q2U9</accession>
<dbReference type="GO" id="GO:0033178">
    <property type="term" value="C:proton-transporting two-sector ATPase complex, catalytic domain"/>
    <property type="evidence" value="ECO:0007669"/>
    <property type="project" value="InterPro"/>
</dbReference>
<dbReference type="OrthoDB" id="4691at2157"/>
<dbReference type="KEGG" id="hae:halTADL_1941"/>
<dbReference type="GeneID" id="35002725"/>
<dbReference type="GO" id="GO:0005886">
    <property type="term" value="C:plasma membrane"/>
    <property type="evidence" value="ECO:0007669"/>
    <property type="project" value="UniProtKB-SubCell"/>
</dbReference>
<dbReference type="EMBL" id="FNYR01000001">
    <property type="protein sequence ID" value="SEI46881.1"/>
    <property type="molecule type" value="Genomic_DNA"/>
</dbReference>
<protein>
    <recommendedName>
        <fullName evidence="8">A-type ATP synthase subunit E</fullName>
    </recommendedName>
</protein>
<evidence type="ECO:0000256" key="7">
    <source>
        <dbReference type="ARBA" id="ARBA00023310"/>
    </source>
</evidence>
<evidence type="ECO:0000256" key="6">
    <source>
        <dbReference type="ARBA" id="ARBA00023136"/>
    </source>
</evidence>
<comment type="similarity">
    <text evidence="1 8">Belongs to the V-ATPase E subunit family.</text>
</comment>
<dbReference type="Gene3D" id="3.30.2320.30">
    <property type="entry name" value="ATP synthase, E subunit, C-terminal"/>
    <property type="match status" value="1"/>
</dbReference>
<evidence type="ECO:0000256" key="1">
    <source>
        <dbReference type="ARBA" id="ARBA00005901"/>
    </source>
</evidence>
<dbReference type="RefSeq" id="WP_089670542.1">
    <property type="nucleotide sequence ID" value="NZ_CP024845.1"/>
</dbReference>
<dbReference type="InterPro" id="IPR002842">
    <property type="entry name" value="ATPase_V1_Esu"/>
</dbReference>
<dbReference type="AlphaFoldDB" id="A0A1H6QT58"/>
<comment type="subcellular location">
    <subcellularLocation>
        <location evidence="8">Cell membrane</location>
        <topology evidence="8">Peripheral membrane protein</topology>
    </subcellularLocation>
</comment>
<dbReference type="GO" id="GO:0046961">
    <property type="term" value="F:proton-transporting ATPase activity, rotational mechanism"/>
    <property type="evidence" value="ECO:0007669"/>
    <property type="project" value="InterPro"/>
</dbReference>
<evidence type="ECO:0000256" key="8">
    <source>
        <dbReference type="HAMAP-Rule" id="MF_00311"/>
    </source>
</evidence>
<dbReference type="NCBIfam" id="NF002629">
    <property type="entry name" value="PRK02292.1"/>
    <property type="match status" value="1"/>
</dbReference>
<keyword evidence="6 8" id="KW-0472">Membrane</keyword>
<dbReference type="InterPro" id="IPR038495">
    <property type="entry name" value="ATPase_E_C"/>
</dbReference>
<evidence type="ECO:0000256" key="3">
    <source>
        <dbReference type="ARBA" id="ARBA00022475"/>
    </source>
</evidence>
<reference evidence="9 10" key="1">
    <citation type="submission" date="2016-10" db="EMBL/GenBank/DDBJ databases">
        <authorList>
            <person name="de Groot N.N."/>
        </authorList>
    </citation>
    <scope>NUCLEOTIDE SEQUENCE [LARGE SCALE GENOMIC DNA]</scope>
    <source>
        <strain evidence="9 10">DSM 22187</strain>
    </source>
</reference>
<keyword evidence="10" id="KW-1185">Reference proteome</keyword>
<gene>
    <name evidence="8" type="primary">atpE</name>
    <name evidence="9" type="ORF">SAMN05444271_10123</name>
</gene>
<dbReference type="Proteomes" id="UP000198888">
    <property type="component" value="Unassembled WGS sequence"/>
</dbReference>
<name>A0A1H6QT58_9EURY</name>
<evidence type="ECO:0000313" key="10">
    <source>
        <dbReference type="Proteomes" id="UP000198888"/>
    </source>
</evidence>
<dbReference type="SUPFAM" id="SSF160527">
    <property type="entry name" value="V-type ATPase subunit E-like"/>
    <property type="match status" value="1"/>
</dbReference>
<dbReference type="Gene3D" id="1.20.5.620">
    <property type="entry name" value="F1F0 ATP synthase subunit B, membrane domain"/>
    <property type="match status" value="1"/>
</dbReference>
<organism evidence="9 10">
    <name type="scientific">Halohasta litchfieldiae</name>
    <dbReference type="NCBI Taxonomy" id="1073996"/>
    <lineage>
        <taxon>Archaea</taxon>
        <taxon>Methanobacteriati</taxon>
        <taxon>Methanobacteriota</taxon>
        <taxon>Stenosarchaea group</taxon>
        <taxon>Halobacteria</taxon>
        <taxon>Halobacteriales</taxon>
        <taxon>Haloferacaceae</taxon>
        <taxon>Halohasta</taxon>
    </lineage>
</organism>
<dbReference type="GO" id="GO:0046933">
    <property type="term" value="F:proton-transporting ATP synthase activity, rotational mechanism"/>
    <property type="evidence" value="ECO:0007669"/>
    <property type="project" value="UniProtKB-UniRule"/>
</dbReference>
<dbReference type="STRING" id="1073996.SAMN05444271_10123"/>
<comment type="subunit">
    <text evidence="8">Has multiple subunits with at least A(3), B(3), C, D, E, F, H, I and proteolipid K(x).</text>
</comment>
<evidence type="ECO:0000256" key="4">
    <source>
        <dbReference type="ARBA" id="ARBA00022781"/>
    </source>
</evidence>
<dbReference type="GO" id="GO:0042777">
    <property type="term" value="P:proton motive force-driven plasma membrane ATP synthesis"/>
    <property type="evidence" value="ECO:0007669"/>
    <property type="project" value="UniProtKB-UniRule"/>
</dbReference>
<keyword evidence="3 8" id="KW-1003">Cell membrane</keyword>
<comment type="function">
    <text evidence="8">Component of the A-type ATP synthase that produces ATP from ADP in the presence of a proton gradient across the membrane.</text>
</comment>
<evidence type="ECO:0000256" key="2">
    <source>
        <dbReference type="ARBA" id="ARBA00022448"/>
    </source>
</evidence>